<dbReference type="EMBL" id="PVWK01000142">
    <property type="protein sequence ID" value="PSB24679.1"/>
    <property type="molecule type" value="Genomic_DNA"/>
</dbReference>
<evidence type="ECO:0000256" key="7">
    <source>
        <dbReference type="ARBA" id="ARBA00023136"/>
    </source>
</evidence>
<feature type="transmembrane region" description="Helical" evidence="10">
    <location>
        <begin position="58"/>
        <end position="80"/>
    </location>
</feature>
<evidence type="ECO:0000256" key="10">
    <source>
        <dbReference type="HAMAP-Rule" id="MF_01043"/>
    </source>
</evidence>
<dbReference type="GO" id="GO:0008654">
    <property type="term" value="P:phospholipid biosynthetic process"/>
    <property type="evidence" value="ECO:0007669"/>
    <property type="project" value="UniProtKB-UniRule"/>
</dbReference>
<sequence length="231" mass="24143">MVLWLALNGLLLVSAYLLGSMPPGYWAGRLLKGIDIREHGSGSTGATNVLRTVGKAPALVVLLVDILKGAVAIAAVRWCYTVAEAQSLPLPTLDVAVWLPWMVTLVGMAALLGHSKSIFLGFTGGKSVATSLGVLLAMNWMVGAGTLAVFALVLAISRIVSLSSIAGAIAVSGFMMFTHQPLPYLLFGLLGGLYVILRHRANIQRLLAGSEPRLGQPVPNATASSLSETGE</sequence>
<comment type="subunit">
    <text evidence="10">Probably interacts with PlsX.</text>
</comment>
<keyword evidence="4 10" id="KW-0812">Transmembrane</keyword>
<evidence type="ECO:0000256" key="6">
    <source>
        <dbReference type="ARBA" id="ARBA00023098"/>
    </source>
</evidence>
<feature type="transmembrane region" description="Helical" evidence="10">
    <location>
        <begin position="92"/>
        <end position="112"/>
    </location>
</feature>
<keyword evidence="6 10" id="KW-0443">Lipid metabolism</keyword>
<organism evidence="11 12">
    <name type="scientific">Stenomitos frigidus ULC18</name>
    <dbReference type="NCBI Taxonomy" id="2107698"/>
    <lineage>
        <taxon>Bacteria</taxon>
        <taxon>Bacillati</taxon>
        <taxon>Cyanobacteriota</taxon>
        <taxon>Cyanophyceae</taxon>
        <taxon>Leptolyngbyales</taxon>
        <taxon>Leptolyngbyaceae</taxon>
        <taxon>Stenomitos</taxon>
    </lineage>
</organism>
<dbReference type="Pfam" id="PF02660">
    <property type="entry name" value="G3P_acyltransf"/>
    <property type="match status" value="1"/>
</dbReference>
<dbReference type="PANTHER" id="PTHR30309">
    <property type="entry name" value="INNER MEMBRANE PROTEIN YGIH"/>
    <property type="match status" value="1"/>
</dbReference>
<keyword evidence="2 10" id="KW-0444">Lipid biosynthesis</keyword>
<keyword evidence="1 10" id="KW-1003">Cell membrane</keyword>
<feature type="transmembrane region" description="Helical" evidence="10">
    <location>
        <begin position="181"/>
        <end position="197"/>
    </location>
</feature>
<reference evidence="11 12" key="2">
    <citation type="submission" date="2018-03" db="EMBL/GenBank/DDBJ databases">
        <title>The ancient ancestry and fast evolution of plastids.</title>
        <authorList>
            <person name="Moore K.R."/>
            <person name="Magnabosco C."/>
            <person name="Momper L."/>
            <person name="Gold D.A."/>
            <person name="Bosak T."/>
            <person name="Fournier G.P."/>
        </authorList>
    </citation>
    <scope>NUCLEOTIDE SEQUENCE [LARGE SCALE GENOMIC DNA]</scope>
    <source>
        <strain evidence="11 12">ULC18</strain>
    </source>
</reference>
<evidence type="ECO:0000313" key="11">
    <source>
        <dbReference type="EMBL" id="PSB24679.1"/>
    </source>
</evidence>
<dbReference type="OrthoDB" id="9777124at2"/>
<comment type="pathway">
    <text evidence="10">Lipid metabolism; phospholipid metabolism.</text>
</comment>
<gene>
    <name evidence="10 11" type="primary">plsY</name>
    <name evidence="11" type="ORF">C7B82_26830</name>
</gene>
<evidence type="ECO:0000256" key="3">
    <source>
        <dbReference type="ARBA" id="ARBA00022679"/>
    </source>
</evidence>
<dbReference type="EC" id="2.3.1.275" evidence="10"/>
<evidence type="ECO:0000256" key="1">
    <source>
        <dbReference type="ARBA" id="ARBA00022475"/>
    </source>
</evidence>
<comment type="caution">
    <text evidence="11">The sequence shown here is derived from an EMBL/GenBank/DDBJ whole genome shotgun (WGS) entry which is preliminary data.</text>
</comment>
<evidence type="ECO:0000256" key="5">
    <source>
        <dbReference type="ARBA" id="ARBA00022989"/>
    </source>
</evidence>
<keyword evidence="9 10" id="KW-1208">Phospholipid metabolism</keyword>
<keyword evidence="7 10" id="KW-0472">Membrane</keyword>
<dbReference type="GO" id="GO:0043772">
    <property type="term" value="F:acyl-phosphate glycerol-3-phosphate acyltransferase activity"/>
    <property type="evidence" value="ECO:0007669"/>
    <property type="project" value="UniProtKB-UniRule"/>
</dbReference>
<keyword evidence="5 10" id="KW-1133">Transmembrane helix</keyword>
<dbReference type="InterPro" id="IPR003811">
    <property type="entry name" value="G3P_acylTferase_PlsY"/>
</dbReference>
<dbReference type="Proteomes" id="UP000239576">
    <property type="component" value="Unassembled WGS sequence"/>
</dbReference>
<evidence type="ECO:0000256" key="8">
    <source>
        <dbReference type="ARBA" id="ARBA00023209"/>
    </source>
</evidence>
<evidence type="ECO:0000256" key="9">
    <source>
        <dbReference type="ARBA" id="ARBA00023264"/>
    </source>
</evidence>
<dbReference type="AlphaFoldDB" id="A0A2T1DW28"/>
<keyword evidence="11" id="KW-0012">Acyltransferase</keyword>
<dbReference type="PANTHER" id="PTHR30309:SF0">
    <property type="entry name" value="GLYCEROL-3-PHOSPHATE ACYLTRANSFERASE-RELATED"/>
    <property type="match status" value="1"/>
</dbReference>
<comment type="subcellular location">
    <subcellularLocation>
        <location evidence="10">Cell membrane</location>
        <topology evidence="10">Multi-pass membrane protein</topology>
    </subcellularLocation>
</comment>
<evidence type="ECO:0000256" key="2">
    <source>
        <dbReference type="ARBA" id="ARBA00022516"/>
    </source>
</evidence>
<comment type="caution">
    <text evidence="10">Lacks conserved residue(s) required for the propagation of feature annotation.</text>
</comment>
<dbReference type="UniPathway" id="UPA00085"/>
<name>A0A2T1DW28_9CYAN</name>
<dbReference type="GO" id="GO:0005886">
    <property type="term" value="C:plasma membrane"/>
    <property type="evidence" value="ECO:0007669"/>
    <property type="project" value="UniProtKB-SubCell"/>
</dbReference>
<proteinExistence type="inferred from homology"/>
<comment type="catalytic activity">
    <reaction evidence="10">
        <text>an acyl phosphate + sn-glycerol 3-phosphate = a 1-acyl-sn-glycero-3-phosphate + phosphate</text>
        <dbReference type="Rhea" id="RHEA:34075"/>
        <dbReference type="ChEBI" id="CHEBI:43474"/>
        <dbReference type="ChEBI" id="CHEBI:57597"/>
        <dbReference type="ChEBI" id="CHEBI:57970"/>
        <dbReference type="ChEBI" id="CHEBI:59918"/>
        <dbReference type="EC" id="2.3.1.275"/>
    </reaction>
</comment>
<reference evidence="12" key="1">
    <citation type="submission" date="2018-02" db="EMBL/GenBank/DDBJ databases">
        <authorList>
            <person name="Moore K."/>
            <person name="Momper L."/>
        </authorList>
    </citation>
    <scope>NUCLEOTIDE SEQUENCE [LARGE SCALE GENOMIC DNA]</scope>
    <source>
        <strain evidence="12">ULC18</strain>
    </source>
</reference>
<evidence type="ECO:0000256" key="4">
    <source>
        <dbReference type="ARBA" id="ARBA00022692"/>
    </source>
</evidence>
<keyword evidence="12" id="KW-1185">Reference proteome</keyword>
<protein>
    <recommendedName>
        <fullName evidence="10">Glycerol-3-phosphate acyltransferase</fullName>
    </recommendedName>
    <alternativeName>
        <fullName evidence="10">Acyl-PO4 G3P acyltransferase</fullName>
    </alternativeName>
    <alternativeName>
        <fullName evidence="10">Acyl-phosphate--glycerol-3-phosphate acyltransferase</fullName>
    </alternativeName>
    <alternativeName>
        <fullName evidence="10">G3P acyltransferase</fullName>
        <shortName evidence="10">GPAT</shortName>
        <ecNumber evidence="10">2.3.1.275</ecNumber>
    </alternativeName>
    <alternativeName>
        <fullName evidence="10">Lysophosphatidic acid synthase</fullName>
        <shortName evidence="10">LPA synthase</shortName>
    </alternativeName>
</protein>
<comment type="function">
    <text evidence="10">Catalyzes the transfer of an acyl group from acyl-phosphate (acyl-PO(4)) to glycerol-3-phosphate (G3P) to form lysophosphatidic acid (LPA). This enzyme utilizes acyl-phosphate as fatty acyl donor, but not acyl-CoA or acyl-ACP.</text>
</comment>
<comment type="similarity">
    <text evidence="10">Belongs to the PlsY family.</text>
</comment>
<keyword evidence="8 10" id="KW-0594">Phospholipid biosynthesis</keyword>
<evidence type="ECO:0000313" key="12">
    <source>
        <dbReference type="Proteomes" id="UP000239576"/>
    </source>
</evidence>
<keyword evidence="3 10" id="KW-0808">Transferase</keyword>
<accession>A0A2T1DW28</accession>
<dbReference type="HAMAP" id="MF_01043">
    <property type="entry name" value="PlsY"/>
    <property type="match status" value="1"/>
</dbReference>
<dbReference type="SMART" id="SM01207">
    <property type="entry name" value="G3P_acyltransf"/>
    <property type="match status" value="1"/>
</dbReference>
<dbReference type="NCBIfam" id="TIGR00023">
    <property type="entry name" value="glycerol-3-phosphate 1-O-acyltransferase PlsY"/>
    <property type="match status" value="1"/>
</dbReference>